<feature type="domain" description="AP2/ERF" evidence="6">
    <location>
        <begin position="39"/>
        <end position="97"/>
    </location>
</feature>
<proteinExistence type="predicted"/>
<evidence type="ECO:0000256" key="3">
    <source>
        <dbReference type="ARBA" id="ARBA00023125"/>
    </source>
</evidence>
<dbReference type="CDD" id="cd00018">
    <property type="entry name" value="AP2"/>
    <property type="match status" value="1"/>
</dbReference>
<gene>
    <name evidence="7" type="ORF">Syun_008619</name>
</gene>
<comment type="subcellular location">
    <subcellularLocation>
        <location evidence="1">Nucleus</location>
    </subcellularLocation>
</comment>
<dbReference type="GO" id="GO:0005634">
    <property type="term" value="C:nucleus"/>
    <property type="evidence" value="ECO:0007669"/>
    <property type="project" value="UniProtKB-SubCell"/>
</dbReference>
<dbReference type="GO" id="GO:0003677">
    <property type="term" value="F:DNA binding"/>
    <property type="evidence" value="ECO:0007669"/>
    <property type="project" value="UniProtKB-KW"/>
</dbReference>
<evidence type="ECO:0000313" key="8">
    <source>
        <dbReference type="Proteomes" id="UP001420932"/>
    </source>
</evidence>
<dbReference type="PRINTS" id="PR00367">
    <property type="entry name" value="ETHRSPELEMNT"/>
</dbReference>
<keyword evidence="3" id="KW-0238">DNA-binding</keyword>
<dbReference type="PROSITE" id="PS51032">
    <property type="entry name" value="AP2_ERF"/>
    <property type="match status" value="1"/>
</dbReference>
<dbReference type="GO" id="GO:0003700">
    <property type="term" value="F:DNA-binding transcription factor activity"/>
    <property type="evidence" value="ECO:0007669"/>
    <property type="project" value="InterPro"/>
</dbReference>
<dbReference type="SUPFAM" id="SSF54171">
    <property type="entry name" value="DNA-binding domain"/>
    <property type="match status" value="1"/>
</dbReference>
<dbReference type="Pfam" id="PF00847">
    <property type="entry name" value="AP2"/>
    <property type="match status" value="1"/>
</dbReference>
<evidence type="ECO:0000256" key="1">
    <source>
        <dbReference type="ARBA" id="ARBA00004123"/>
    </source>
</evidence>
<dbReference type="InterPro" id="IPR036955">
    <property type="entry name" value="AP2/ERF_dom_sf"/>
</dbReference>
<comment type="caution">
    <text evidence="7">The sequence shown here is derived from an EMBL/GenBank/DDBJ whole genome shotgun (WGS) entry which is preliminary data.</text>
</comment>
<accession>A0AAP0PQ64</accession>
<sequence length="287" mass="31913">MVDGIRWGCCVMKAEGSGGATPIGDYDHPSRQHVENRTRYRGVRRRPWGKYAAEIRDSSRHGARVWLGTFETAEAAALAYDRAAFRMRGSKALLNFPAEVVVAAEEHDRRSRESGGGGGGVDDDGFLRCEGDLWRSVYLAAVLEYLAVENREDPDINGVGDAWFTRSFKESLVPNDIDPDNGCTPGEIEVLPEEVTRTIENNVDHVKFADRVRERMILSMQHTVVVKLLGRYIGFRSLTERREMDTTPGDPHEVSVGGTMVQSPGVDDQVATPLDNDALRSWIHAAR</sequence>
<dbReference type="FunFam" id="3.30.730.10:FF:000001">
    <property type="entry name" value="Ethylene-responsive transcription factor 2"/>
    <property type="match status" value="1"/>
</dbReference>
<dbReference type="EMBL" id="JBBNAF010000004">
    <property type="protein sequence ID" value="KAK9150310.1"/>
    <property type="molecule type" value="Genomic_DNA"/>
</dbReference>
<keyword evidence="2" id="KW-0805">Transcription regulation</keyword>
<reference evidence="7 8" key="1">
    <citation type="submission" date="2024-01" db="EMBL/GenBank/DDBJ databases">
        <title>Genome assemblies of Stephania.</title>
        <authorList>
            <person name="Yang L."/>
        </authorList>
    </citation>
    <scope>NUCLEOTIDE SEQUENCE [LARGE SCALE GENOMIC DNA]</scope>
    <source>
        <strain evidence="7">YNDBR</strain>
        <tissue evidence="7">Leaf</tissue>
    </source>
</reference>
<dbReference type="Proteomes" id="UP001420932">
    <property type="component" value="Unassembled WGS sequence"/>
</dbReference>
<keyword evidence="5" id="KW-0539">Nucleus</keyword>
<dbReference type="InterPro" id="IPR016177">
    <property type="entry name" value="DNA-bd_dom_sf"/>
</dbReference>
<evidence type="ECO:0000256" key="4">
    <source>
        <dbReference type="ARBA" id="ARBA00023163"/>
    </source>
</evidence>
<dbReference type="Gene3D" id="3.30.730.10">
    <property type="entry name" value="AP2/ERF domain"/>
    <property type="match status" value="1"/>
</dbReference>
<evidence type="ECO:0000256" key="2">
    <source>
        <dbReference type="ARBA" id="ARBA00023015"/>
    </source>
</evidence>
<dbReference type="PANTHER" id="PTHR31190">
    <property type="entry name" value="DNA-BINDING DOMAIN"/>
    <property type="match status" value="1"/>
</dbReference>
<dbReference type="PANTHER" id="PTHR31190:SF173">
    <property type="entry name" value="PATHOGENESIS-RELATED GENES TRANSCRIPTIONAL ACTIVATOR PTI5"/>
    <property type="match status" value="1"/>
</dbReference>
<keyword evidence="8" id="KW-1185">Reference proteome</keyword>
<dbReference type="SMART" id="SM00380">
    <property type="entry name" value="AP2"/>
    <property type="match status" value="1"/>
</dbReference>
<evidence type="ECO:0000313" key="7">
    <source>
        <dbReference type="EMBL" id="KAK9150310.1"/>
    </source>
</evidence>
<protein>
    <recommendedName>
        <fullName evidence="6">AP2/ERF domain-containing protein</fullName>
    </recommendedName>
</protein>
<keyword evidence="4" id="KW-0804">Transcription</keyword>
<evidence type="ECO:0000259" key="6">
    <source>
        <dbReference type="PROSITE" id="PS51032"/>
    </source>
</evidence>
<name>A0AAP0PQ64_9MAGN</name>
<evidence type="ECO:0000256" key="5">
    <source>
        <dbReference type="ARBA" id="ARBA00023242"/>
    </source>
</evidence>
<dbReference type="InterPro" id="IPR001471">
    <property type="entry name" value="AP2/ERF_dom"/>
</dbReference>
<dbReference type="InterPro" id="IPR044808">
    <property type="entry name" value="ERF_plant"/>
</dbReference>
<dbReference type="GO" id="GO:0009873">
    <property type="term" value="P:ethylene-activated signaling pathway"/>
    <property type="evidence" value="ECO:0007669"/>
    <property type="project" value="InterPro"/>
</dbReference>
<dbReference type="AlphaFoldDB" id="A0AAP0PQ64"/>
<organism evidence="7 8">
    <name type="scientific">Stephania yunnanensis</name>
    <dbReference type="NCBI Taxonomy" id="152371"/>
    <lineage>
        <taxon>Eukaryota</taxon>
        <taxon>Viridiplantae</taxon>
        <taxon>Streptophyta</taxon>
        <taxon>Embryophyta</taxon>
        <taxon>Tracheophyta</taxon>
        <taxon>Spermatophyta</taxon>
        <taxon>Magnoliopsida</taxon>
        <taxon>Ranunculales</taxon>
        <taxon>Menispermaceae</taxon>
        <taxon>Menispermoideae</taxon>
        <taxon>Cissampelideae</taxon>
        <taxon>Stephania</taxon>
    </lineage>
</organism>